<gene>
    <name evidence="2" type="ORF">PoB_007639900</name>
</gene>
<evidence type="ECO:0000313" key="3">
    <source>
        <dbReference type="Proteomes" id="UP000735302"/>
    </source>
</evidence>
<protein>
    <submittedName>
        <fullName evidence="2">Uncharacterized protein</fullName>
    </submittedName>
</protein>
<proteinExistence type="predicted"/>
<accession>A0AAV4E0R6</accession>
<dbReference type="AlphaFoldDB" id="A0AAV4E0R6"/>
<evidence type="ECO:0000313" key="2">
    <source>
        <dbReference type="EMBL" id="GFO49894.1"/>
    </source>
</evidence>
<evidence type="ECO:0000256" key="1">
    <source>
        <dbReference type="SAM" id="MobiDB-lite"/>
    </source>
</evidence>
<sequence length="90" mass="10549">MQDNFLTDSSNKNRTTFLQIQQTEAGQLSYRFNKQRQDNFLTDSTNRGRTISYRFNIQKQDNFLTDSTNRGRTTLTTGALSARQQRNTFQ</sequence>
<organism evidence="2 3">
    <name type="scientific">Plakobranchus ocellatus</name>
    <dbReference type="NCBI Taxonomy" id="259542"/>
    <lineage>
        <taxon>Eukaryota</taxon>
        <taxon>Metazoa</taxon>
        <taxon>Spiralia</taxon>
        <taxon>Lophotrochozoa</taxon>
        <taxon>Mollusca</taxon>
        <taxon>Gastropoda</taxon>
        <taxon>Heterobranchia</taxon>
        <taxon>Euthyneura</taxon>
        <taxon>Panpulmonata</taxon>
        <taxon>Sacoglossa</taxon>
        <taxon>Placobranchoidea</taxon>
        <taxon>Plakobranchidae</taxon>
        <taxon>Plakobranchus</taxon>
    </lineage>
</organism>
<dbReference type="EMBL" id="BLXT01008548">
    <property type="protein sequence ID" value="GFO49894.1"/>
    <property type="molecule type" value="Genomic_DNA"/>
</dbReference>
<feature type="region of interest" description="Disordered" evidence="1">
    <location>
        <begin position="65"/>
        <end position="90"/>
    </location>
</feature>
<name>A0AAV4E0R6_9GAST</name>
<reference evidence="2 3" key="1">
    <citation type="journal article" date="2021" name="Elife">
        <title>Chloroplast acquisition without the gene transfer in kleptoplastic sea slugs, Plakobranchus ocellatus.</title>
        <authorList>
            <person name="Maeda T."/>
            <person name="Takahashi S."/>
            <person name="Yoshida T."/>
            <person name="Shimamura S."/>
            <person name="Takaki Y."/>
            <person name="Nagai Y."/>
            <person name="Toyoda A."/>
            <person name="Suzuki Y."/>
            <person name="Arimoto A."/>
            <person name="Ishii H."/>
            <person name="Satoh N."/>
            <person name="Nishiyama T."/>
            <person name="Hasebe M."/>
            <person name="Maruyama T."/>
            <person name="Minagawa J."/>
            <person name="Obokata J."/>
            <person name="Shigenobu S."/>
        </authorList>
    </citation>
    <scope>NUCLEOTIDE SEQUENCE [LARGE SCALE GENOMIC DNA]</scope>
</reference>
<dbReference type="Proteomes" id="UP000735302">
    <property type="component" value="Unassembled WGS sequence"/>
</dbReference>
<comment type="caution">
    <text evidence="2">The sequence shown here is derived from an EMBL/GenBank/DDBJ whole genome shotgun (WGS) entry which is preliminary data.</text>
</comment>
<keyword evidence="3" id="KW-1185">Reference proteome</keyword>